<evidence type="ECO:0000256" key="3">
    <source>
        <dbReference type="ARBA" id="ARBA00023295"/>
    </source>
</evidence>
<dbReference type="RefSeq" id="WP_115169081.1">
    <property type="nucleotide sequence ID" value="NZ_UGYW01000002.1"/>
</dbReference>
<dbReference type="Gene3D" id="3.20.20.80">
    <property type="entry name" value="Glycosidases"/>
    <property type="match status" value="1"/>
</dbReference>
<dbReference type="Pfam" id="PF01183">
    <property type="entry name" value="Glyco_hydro_25"/>
    <property type="match status" value="1"/>
</dbReference>
<sequence length="285" mass="33262">MAKKAVKRAAPSKRGVKDDRKVYLIWSIVIPVVIVLLAVSWHYRAGIRYYIREVVSGKEQNGWKDAKYDIRNVELMSKHDDKIFGIDISQYQGDIDWVQVNTINDKFPVDFIFIRATMGESGVDSRFKTNWKKANSRAKIRGAYHYFRPNENSLKQARNFVKTVHLKAGDLPPVLDIEEMPVNQSMDSLRTGLKRWLGFVEAHYGIKPILYSGDKFFTDFLEKEFSDHVIWIANYNFWIDDLKDHWDFWQFSEKGSVRGIKGNVDLNIYNGDIEKLESLAIPYRN</sequence>
<evidence type="ECO:0000256" key="2">
    <source>
        <dbReference type="ARBA" id="ARBA00022801"/>
    </source>
</evidence>
<dbReference type="Proteomes" id="UP000254893">
    <property type="component" value="Unassembled WGS sequence"/>
</dbReference>
<keyword evidence="4" id="KW-0812">Transmembrane</keyword>
<dbReference type="AlphaFoldDB" id="A0A380BIC2"/>
<dbReference type="EMBL" id="UGYW01000002">
    <property type="protein sequence ID" value="SUJ01054.1"/>
    <property type="molecule type" value="Genomic_DNA"/>
</dbReference>
<evidence type="ECO:0000256" key="1">
    <source>
        <dbReference type="ARBA" id="ARBA00010646"/>
    </source>
</evidence>
<accession>A0A380BIC2</accession>
<organism evidence="5 6">
    <name type="scientific">Sphingobacterium spiritivorum</name>
    <name type="common">Flavobacterium spiritivorum</name>
    <dbReference type="NCBI Taxonomy" id="258"/>
    <lineage>
        <taxon>Bacteria</taxon>
        <taxon>Pseudomonadati</taxon>
        <taxon>Bacteroidota</taxon>
        <taxon>Sphingobacteriia</taxon>
        <taxon>Sphingobacteriales</taxon>
        <taxon>Sphingobacteriaceae</taxon>
        <taxon>Sphingobacterium</taxon>
    </lineage>
</organism>
<keyword evidence="2 5" id="KW-0378">Hydrolase</keyword>
<comment type="similarity">
    <text evidence="1">Belongs to the glycosyl hydrolase 25 family.</text>
</comment>
<keyword evidence="3 5" id="KW-0326">Glycosidase</keyword>
<dbReference type="GO" id="GO:0016998">
    <property type="term" value="P:cell wall macromolecule catabolic process"/>
    <property type="evidence" value="ECO:0007669"/>
    <property type="project" value="InterPro"/>
</dbReference>
<keyword evidence="4" id="KW-0472">Membrane</keyword>
<protein>
    <submittedName>
        <fullName evidence="5">Lysozyme M1</fullName>
        <ecNumber evidence="5">3.2.1.17</ecNumber>
    </submittedName>
</protein>
<gene>
    <name evidence="5" type="primary">acm</name>
    <name evidence="5" type="ORF">NCTC11388_00655</name>
</gene>
<dbReference type="SUPFAM" id="SSF51445">
    <property type="entry name" value="(Trans)glycosidases"/>
    <property type="match status" value="1"/>
</dbReference>
<evidence type="ECO:0000313" key="6">
    <source>
        <dbReference type="Proteomes" id="UP000254893"/>
    </source>
</evidence>
<dbReference type="EC" id="3.2.1.17" evidence="5"/>
<dbReference type="PROSITE" id="PS51904">
    <property type="entry name" value="GLYCOSYL_HYDROL_F25_2"/>
    <property type="match status" value="1"/>
</dbReference>
<dbReference type="InterPro" id="IPR018077">
    <property type="entry name" value="Glyco_hydro_fam25_subgr"/>
</dbReference>
<dbReference type="InterPro" id="IPR017853">
    <property type="entry name" value="GH"/>
</dbReference>
<dbReference type="PANTHER" id="PTHR34135">
    <property type="entry name" value="LYSOZYME"/>
    <property type="match status" value="1"/>
</dbReference>
<dbReference type="SMART" id="SM00641">
    <property type="entry name" value="Glyco_25"/>
    <property type="match status" value="1"/>
</dbReference>
<name>A0A380BIC2_SPHSI</name>
<dbReference type="InterPro" id="IPR002053">
    <property type="entry name" value="Glyco_hydro_25"/>
</dbReference>
<dbReference type="GO" id="GO:0003796">
    <property type="term" value="F:lysozyme activity"/>
    <property type="evidence" value="ECO:0007669"/>
    <property type="project" value="UniProtKB-EC"/>
</dbReference>
<evidence type="ECO:0000256" key="4">
    <source>
        <dbReference type="SAM" id="Phobius"/>
    </source>
</evidence>
<reference evidence="5 6" key="1">
    <citation type="submission" date="2018-06" db="EMBL/GenBank/DDBJ databases">
        <authorList>
            <consortium name="Pathogen Informatics"/>
            <person name="Doyle S."/>
        </authorList>
    </citation>
    <scope>NUCLEOTIDE SEQUENCE [LARGE SCALE GENOMIC DNA]</scope>
    <source>
        <strain evidence="5 6">NCTC11388</strain>
    </source>
</reference>
<evidence type="ECO:0000313" key="5">
    <source>
        <dbReference type="EMBL" id="SUJ01054.1"/>
    </source>
</evidence>
<feature type="transmembrane region" description="Helical" evidence="4">
    <location>
        <begin position="21"/>
        <end position="43"/>
    </location>
</feature>
<keyword evidence="4" id="KW-1133">Transmembrane helix</keyword>
<dbReference type="PANTHER" id="PTHR34135:SF2">
    <property type="entry name" value="LYSOZYME"/>
    <property type="match status" value="1"/>
</dbReference>
<dbReference type="GO" id="GO:0016052">
    <property type="term" value="P:carbohydrate catabolic process"/>
    <property type="evidence" value="ECO:0007669"/>
    <property type="project" value="TreeGrafter"/>
</dbReference>
<dbReference type="GO" id="GO:0009253">
    <property type="term" value="P:peptidoglycan catabolic process"/>
    <property type="evidence" value="ECO:0007669"/>
    <property type="project" value="InterPro"/>
</dbReference>
<proteinExistence type="inferred from homology"/>